<evidence type="ECO:0000256" key="2">
    <source>
        <dbReference type="SAM" id="SignalP"/>
    </source>
</evidence>
<dbReference type="InterPro" id="IPR049652">
    <property type="entry name" value="PplA-like"/>
</dbReference>
<gene>
    <name evidence="4" type="primary">pplA</name>
    <name evidence="4" type="ORF">ACFQ3L_07875</name>
</gene>
<accession>A0ABW4B981</accession>
<reference evidence="5" key="1">
    <citation type="journal article" date="2019" name="Int. J. Syst. Evol. Microbiol.">
        <title>The Global Catalogue of Microorganisms (GCM) 10K type strain sequencing project: providing services to taxonomists for standard genome sequencing and annotation.</title>
        <authorList>
            <consortium name="The Broad Institute Genomics Platform"/>
            <consortium name="The Broad Institute Genome Sequencing Center for Infectious Disease"/>
            <person name="Wu L."/>
            <person name="Ma J."/>
        </authorList>
    </citation>
    <scope>NUCLEOTIDE SEQUENCE [LARGE SCALE GENOMIC DNA]</scope>
    <source>
        <strain evidence="5">CCM 8911</strain>
    </source>
</reference>
<keyword evidence="2" id="KW-0732">Signal</keyword>
<evidence type="ECO:0000313" key="5">
    <source>
        <dbReference type="Proteomes" id="UP001597249"/>
    </source>
</evidence>
<dbReference type="EMBL" id="JBHTMO010000024">
    <property type="protein sequence ID" value="MFD1393486.1"/>
    <property type="molecule type" value="Genomic_DNA"/>
</dbReference>
<evidence type="ECO:0000259" key="3">
    <source>
        <dbReference type="SMART" id="SM00900"/>
    </source>
</evidence>
<dbReference type="Pfam" id="PF04205">
    <property type="entry name" value="FMN_bind"/>
    <property type="match status" value="1"/>
</dbReference>
<name>A0ABW4B981_9LACO</name>
<dbReference type="SMART" id="SM00900">
    <property type="entry name" value="FMN_bind"/>
    <property type="match status" value="2"/>
</dbReference>
<feature type="domain" description="FMN-binding" evidence="3">
    <location>
        <begin position="202"/>
        <end position="293"/>
    </location>
</feature>
<dbReference type="RefSeq" id="WP_125584688.1">
    <property type="nucleotide sequence ID" value="NZ_JBHTMO010000024.1"/>
</dbReference>
<sequence>MKLSKTLASISIIAVSALTLAACGSNSSSKDSSSSKTASSKTTKTTKKSSSSKAAPKQTAGAALKDGTYSLAEAGYSHGYRVEMGMTVAGGKVTKTTYDYVDKNGKSKTKDTEYEKTMKAKSGTGPKEYIPELNKSFTKNGANVGAIDVVSGATDSSLTFRNYAQQLVQAAQAGNTKKIEVQNTAKLKDGTYTIEDENYSHGYRTVFSIVVAGGKITESKYDNIDKNGKSKTDDAEYEKSMKKVNGVGPKEYTTKLNEELVKSQNPAEVDAVSGATSSSDTFVLYAQQLINAAQAGTTTPIKVSNIVYAE</sequence>
<keyword evidence="5" id="KW-1185">Reference proteome</keyword>
<feature type="chain" id="PRO_5047108755" evidence="2">
    <location>
        <begin position="22"/>
        <end position="310"/>
    </location>
</feature>
<feature type="signal peptide" evidence="2">
    <location>
        <begin position="1"/>
        <end position="21"/>
    </location>
</feature>
<evidence type="ECO:0000313" key="4">
    <source>
        <dbReference type="EMBL" id="MFD1393486.1"/>
    </source>
</evidence>
<dbReference type="InterPro" id="IPR007329">
    <property type="entry name" value="FMN-bd"/>
</dbReference>
<dbReference type="Proteomes" id="UP001597249">
    <property type="component" value="Unassembled WGS sequence"/>
</dbReference>
<feature type="compositionally biased region" description="Low complexity" evidence="1">
    <location>
        <begin position="27"/>
        <end position="55"/>
    </location>
</feature>
<protein>
    <submittedName>
        <fullName evidence="4">Extracellular electron transfer flavoprotein PplA</fullName>
    </submittedName>
</protein>
<dbReference type="PROSITE" id="PS51257">
    <property type="entry name" value="PROKAR_LIPOPROTEIN"/>
    <property type="match status" value="1"/>
</dbReference>
<dbReference type="NCBIfam" id="NF041941">
    <property type="entry name" value="lipo_FMN_PplA"/>
    <property type="match status" value="1"/>
</dbReference>
<proteinExistence type="predicted"/>
<evidence type="ECO:0000256" key="1">
    <source>
        <dbReference type="SAM" id="MobiDB-lite"/>
    </source>
</evidence>
<organism evidence="4 5">
    <name type="scientific">Lacticaseibacillus jixianensis</name>
    <dbReference type="NCBI Taxonomy" id="2486012"/>
    <lineage>
        <taxon>Bacteria</taxon>
        <taxon>Bacillati</taxon>
        <taxon>Bacillota</taxon>
        <taxon>Bacilli</taxon>
        <taxon>Lactobacillales</taxon>
        <taxon>Lactobacillaceae</taxon>
        <taxon>Lacticaseibacillus</taxon>
    </lineage>
</organism>
<comment type="caution">
    <text evidence="4">The sequence shown here is derived from an EMBL/GenBank/DDBJ whole genome shotgun (WGS) entry which is preliminary data.</text>
</comment>
<feature type="region of interest" description="Disordered" evidence="1">
    <location>
        <begin position="24"/>
        <end position="59"/>
    </location>
</feature>
<feature type="domain" description="FMN-binding" evidence="3">
    <location>
        <begin position="79"/>
        <end position="171"/>
    </location>
</feature>
<dbReference type="Gene3D" id="3.90.1010.20">
    <property type="match status" value="2"/>
</dbReference>